<reference evidence="1" key="1">
    <citation type="journal article" date="2020" name="Nature">
        <title>Giant virus diversity and host interactions through global metagenomics.</title>
        <authorList>
            <person name="Schulz F."/>
            <person name="Roux S."/>
            <person name="Paez-Espino D."/>
            <person name="Jungbluth S."/>
            <person name="Walsh D.A."/>
            <person name="Denef V.J."/>
            <person name="McMahon K.D."/>
            <person name="Konstantinidis K.T."/>
            <person name="Eloe-Fadrosh E.A."/>
            <person name="Kyrpides N.C."/>
            <person name="Woyke T."/>
        </authorList>
    </citation>
    <scope>NUCLEOTIDE SEQUENCE</scope>
    <source>
        <strain evidence="1">GVMAG-S-1035231-58</strain>
    </source>
</reference>
<evidence type="ECO:0000313" key="1">
    <source>
        <dbReference type="EMBL" id="QHU36515.1"/>
    </source>
</evidence>
<organism evidence="1">
    <name type="scientific">viral metagenome</name>
    <dbReference type="NCBI Taxonomy" id="1070528"/>
    <lineage>
        <taxon>unclassified sequences</taxon>
        <taxon>metagenomes</taxon>
        <taxon>organismal metagenomes</taxon>
    </lineage>
</organism>
<dbReference type="EMBL" id="MN740639">
    <property type="protein sequence ID" value="QHU36515.1"/>
    <property type="molecule type" value="Genomic_DNA"/>
</dbReference>
<accession>A0A6C0M2N0</accession>
<protein>
    <submittedName>
        <fullName evidence="1">Uncharacterized protein</fullName>
    </submittedName>
</protein>
<proteinExistence type="predicted"/>
<name>A0A6C0M2N0_9ZZZZ</name>
<sequence length="140" mass="16382">MSLLKIFFILDESEERRDEILTVTPMEGNYYGRETDVFVMSYKSGRNSHYTFYFNRQQAMSYLETMLFGLSYDVEPISKIQVMSSIFPSVLYKVRGRGASNELVDRDVRDSILELVFKTLTASPILHCKTETRPEYDEDE</sequence>
<dbReference type="AlphaFoldDB" id="A0A6C0M2N0"/>